<name>A0A1I3D0S9_9PSED</name>
<reference evidence="3" key="1">
    <citation type="submission" date="2016-10" db="EMBL/GenBank/DDBJ databases">
        <authorList>
            <person name="Varghese N."/>
            <person name="Submissions S."/>
        </authorList>
    </citation>
    <scope>NUCLEOTIDE SEQUENCE [LARGE SCALE GENOMIC DNA]</scope>
    <source>
        <strain evidence="3">LMG 24016</strain>
    </source>
</reference>
<dbReference type="PANTHER" id="PTHR12558:SF13">
    <property type="entry name" value="CELL DIVISION CYCLE PROTEIN 27 HOMOLOG"/>
    <property type="match status" value="1"/>
</dbReference>
<dbReference type="SUPFAM" id="SSF48452">
    <property type="entry name" value="TPR-like"/>
    <property type="match status" value="1"/>
</dbReference>
<dbReference type="SUPFAM" id="SSF53756">
    <property type="entry name" value="UDP-Glycosyltransferase/glycogen phosphorylase"/>
    <property type="match status" value="1"/>
</dbReference>
<dbReference type="SMART" id="SM00028">
    <property type="entry name" value="TPR"/>
    <property type="match status" value="4"/>
</dbReference>
<gene>
    <name evidence="2" type="ORF">SAMN05216206_0310</name>
</gene>
<dbReference type="Gene3D" id="3.40.50.2000">
    <property type="entry name" value="Glycogen Phosphorylase B"/>
    <property type="match status" value="1"/>
</dbReference>
<keyword evidence="1" id="KW-0802">TPR repeat</keyword>
<organism evidence="2 3">
    <name type="scientific">Pseudomonas guineae</name>
    <dbReference type="NCBI Taxonomy" id="425504"/>
    <lineage>
        <taxon>Bacteria</taxon>
        <taxon>Pseudomonadati</taxon>
        <taxon>Pseudomonadota</taxon>
        <taxon>Gammaproteobacteria</taxon>
        <taxon>Pseudomonadales</taxon>
        <taxon>Pseudomonadaceae</taxon>
        <taxon>Pseudomonas</taxon>
    </lineage>
</organism>
<dbReference type="Proteomes" id="UP000243606">
    <property type="component" value="Unassembled WGS sequence"/>
</dbReference>
<dbReference type="PROSITE" id="PS50005">
    <property type="entry name" value="TPR"/>
    <property type="match status" value="1"/>
</dbReference>
<evidence type="ECO:0000313" key="3">
    <source>
        <dbReference type="Proteomes" id="UP000243606"/>
    </source>
</evidence>
<dbReference type="AlphaFoldDB" id="A0A1I3D0S9"/>
<dbReference type="InterPro" id="IPR011990">
    <property type="entry name" value="TPR-like_helical_dom_sf"/>
</dbReference>
<dbReference type="STRING" id="425504.SAMN05216206_0310"/>
<dbReference type="RefSeq" id="WP_090238607.1">
    <property type="nucleotide sequence ID" value="NZ_FOQL01000001.1"/>
</dbReference>
<keyword evidence="3" id="KW-1185">Reference proteome</keyword>
<dbReference type="Gene3D" id="1.25.40.10">
    <property type="entry name" value="Tetratricopeptide repeat domain"/>
    <property type="match status" value="2"/>
</dbReference>
<dbReference type="OrthoDB" id="238183at2"/>
<protein>
    <submittedName>
        <fullName evidence="2">Tfp pilus assembly protein PilF</fullName>
    </submittedName>
</protein>
<dbReference type="EMBL" id="FOQL01000001">
    <property type="protein sequence ID" value="SFH80129.1"/>
    <property type="molecule type" value="Genomic_DNA"/>
</dbReference>
<sequence length="572" mass="65090">MKKKFGPGLELANAPFLLHRGPIQARQDTSAMINPREKAQQKIIQSLQQAERSNDLAAQANLYVKLATLVPEHAVAHARAAALLHSQGRDAKAFHHIKQALELPSCEEVDTLIFPLLAQRADMLKQNLEHTHAWFQAHPNFWRLQLLALALIAQEQFSEAEQLITRALEHPDYGPHSHWLLLTLAHIYYCLLQFHESIACCQLVLELTPNDQQALYKLASNYNKLGQYRQAIDYYNQVLELSPDDIDAHHCLAQLMLKLGNFQQGWKHNEWRWAKSIADQAHTFNIPEWQGETLEGKRLLVWCEQGVGDQIMFATVISDLLAWTEHIAWECDPRLVPLLNRSMPNINFIEKSTPTQGKPILKIWPSSDYHIPAGSLCKILRSDIGKFSKPNAFLQAEKEKTKIIRSSYKKQFPEKLLVGISWRGGTTAGTNKYTRSLKHNEMQALSALTNVQFINLQYGNTEDELASLTDIGLDIYNDRDINPLVNIDDQAAQISALDLIITIDNTTVHLAGALGMPTYLLLPADPDWRWGLEQETSYWYPSVEFIRNQNTQNWMNAIETAIAKIANIRPNE</sequence>
<dbReference type="InterPro" id="IPR019734">
    <property type="entry name" value="TPR_rpt"/>
</dbReference>
<dbReference type="Pfam" id="PF13414">
    <property type="entry name" value="TPR_11"/>
    <property type="match status" value="1"/>
</dbReference>
<dbReference type="PROSITE" id="PS50293">
    <property type="entry name" value="TPR_REGION"/>
    <property type="match status" value="1"/>
</dbReference>
<feature type="repeat" description="TPR" evidence="1">
    <location>
        <begin position="212"/>
        <end position="245"/>
    </location>
</feature>
<evidence type="ECO:0000256" key="1">
    <source>
        <dbReference type="PROSITE-ProRule" id="PRU00339"/>
    </source>
</evidence>
<proteinExistence type="predicted"/>
<dbReference type="PANTHER" id="PTHR12558">
    <property type="entry name" value="CELL DIVISION CYCLE 16,23,27"/>
    <property type="match status" value="1"/>
</dbReference>
<evidence type="ECO:0000313" key="2">
    <source>
        <dbReference type="EMBL" id="SFH80129.1"/>
    </source>
</evidence>
<accession>A0A1I3D0S9</accession>